<sequence length="163" mass="19291">MPLDPCLEIVVIDEELNSWSSLWHKSLVVHLLGIKVLYSIFSTKEDYKHALFEGPWMIVDNYLLVQWWRLFFLPNMTKVTKVAVCIIIPKLPLELYNNRFLWRIGSKLGTMLKVSILFPNWDHVEEVVKNHIWVDVMVNFIYNQHFLLLNFIRISTCTNSLLS</sequence>
<protein>
    <recommendedName>
        <fullName evidence="1">DUF4283 domain-containing protein</fullName>
    </recommendedName>
</protein>
<proteinExistence type="predicted"/>
<feature type="domain" description="DUF4283" evidence="1">
    <location>
        <begin position="25"/>
        <end position="74"/>
    </location>
</feature>
<organism evidence="2 3">
    <name type="scientific">Cajanus cajan</name>
    <name type="common">Pigeon pea</name>
    <name type="synonym">Cajanus indicus</name>
    <dbReference type="NCBI Taxonomy" id="3821"/>
    <lineage>
        <taxon>Eukaryota</taxon>
        <taxon>Viridiplantae</taxon>
        <taxon>Streptophyta</taxon>
        <taxon>Embryophyta</taxon>
        <taxon>Tracheophyta</taxon>
        <taxon>Spermatophyta</taxon>
        <taxon>Magnoliopsida</taxon>
        <taxon>eudicotyledons</taxon>
        <taxon>Gunneridae</taxon>
        <taxon>Pentapetalae</taxon>
        <taxon>rosids</taxon>
        <taxon>fabids</taxon>
        <taxon>Fabales</taxon>
        <taxon>Fabaceae</taxon>
        <taxon>Papilionoideae</taxon>
        <taxon>50 kb inversion clade</taxon>
        <taxon>NPAAA clade</taxon>
        <taxon>indigoferoid/millettioid clade</taxon>
        <taxon>Phaseoleae</taxon>
        <taxon>Cajanus</taxon>
    </lineage>
</organism>
<evidence type="ECO:0000259" key="1">
    <source>
        <dbReference type="Pfam" id="PF14111"/>
    </source>
</evidence>
<dbReference type="Gramene" id="C.cajan_38594.t">
    <property type="protein sequence ID" value="C.cajan_38594.t"/>
    <property type="gene ID" value="C.cajan_38594"/>
</dbReference>
<dbReference type="PANTHER" id="PTHR31286">
    <property type="entry name" value="GLYCINE-RICH CELL WALL STRUCTURAL PROTEIN 1.8-LIKE"/>
    <property type="match status" value="1"/>
</dbReference>
<name>A0A151RL31_CAJCA</name>
<dbReference type="Proteomes" id="UP000075243">
    <property type="component" value="Unassembled WGS sequence"/>
</dbReference>
<dbReference type="EMBL" id="KQ483674">
    <property type="protein sequence ID" value="KYP43277.1"/>
    <property type="molecule type" value="Genomic_DNA"/>
</dbReference>
<keyword evidence="3" id="KW-1185">Reference proteome</keyword>
<dbReference type="InterPro" id="IPR025558">
    <property type="entry name" value="DUF4283"/>
</dbReference>
<evidence type="ECO:0000313" key="2">
    <source>
        <dbReference type="EMBL" id="KYP43277.1"/>
    </source>
</evidence>
<gene>
    <name evidence="2" type="ORF">KK1_035278</name>
</gene>
<dbReference type="PANTHER" id="PTHR31286:SF99">
    <property type="entry name" value="DUF4283 DOMAIN-CONTAINING PROTEIN"/>
    <property type="match status" value="1"/>
</dbReference>
<dbReference type="InterPro" id="IPR040256">
    <property type="entry name" value="At4g02000-like"/>
</dbReference>
<accession>A0A151RL31</accession>
<reference evidence="2" key="1">
    <citation type="journal article" date="2012" name="Nat. Biotechnol.">
        <title>Draft genome sequence of pigeonpea (Cajanus cajan), an orphan legume crop of resource-poor farmers.</title>
        <authorList>
            <person name="Varshney R.K."/>
            <person name="Chen W."/>
            <person name="Li Y."/>
            <person name="Bharti A.K."/>
            <person name="Saxena R.K."/>
            <person name="Schlueter J.A."/>
            <person name="Donoghue M.T."/>
            <person name="Azam S."/>
            <person name="Fan G."/>
            <person name="Whaley A.M."/>
            <person name="Farmer A.D."/>
            <person name="Sheridan J."/>
            <person name="Iwata A."/>
            <person name="Tuteja R."/>
            <person name="Penmetsa R.V."/>
            <person name="Wu W."/>
            <person name="Upadhyaya H.D."/>
            <person name="Yang S.P."/>
            <person name="Shah T."/>
            <person name="Saxena K.B."/>
            <person name="Michael T."/>
            <person name="McCombie W.R."/>
            <person name="Yang B."/>
            <person name="Zhang G."/>
            <person name="Yang H."/>
            <person name="Wang J."/>
            <person name="Spillane C."/>
            <person name="Cook D.R."/>
            <person name="May G.D."/>
            <person name="Xu X."/>
            <person name="Jackson S.A."/>
        </authorList>
    </citation>
    <scope>NUCLEOTIDE SEQUENCE [LARGE SCALE GENOMIC DNA]</scope>
</reference>
<dbReference type="Pfam" id="PF14111">
    <property type="entry name" value="DUF4283"/>
    <property type="match status" value="1"/>
</dbReference>
<dbReference type="AlphaFoldDB" id="A0A151RL31"/>
<evidence type="ECO:0000313" key="3">
    <source>
        <dbReference type="Proteomes" id="UP000075243"/>
    </source>
</evidence>